<dbReference type="Proteomes" id="UP000263377">
    <property type="component" value="Unassembled WGS sequence"/>
</dbReference>
<dbReference type="AlphaFoldDB" id="A0A372ZZ25"/>
<evidence type="ECO:0000313" key="1">
    <source>
        <dbReference type="EMBL" id="RGD61089.1"/>
    </source>
</evidence>
<protein>
    <submittedName>
        <fullName evidence="1">Uncharacterized protein</fullName>
    </submittedName>
</protein>
<reference evidence="1 2" key="1">
    <citation type="submission" date="2018-08" db="EMBL/GenBank/DDBJ databases">
        <title>Diversity &amp; Physiological Properties of Lignin-Decomposing Actinobacteria from Soil.</title>
        <authorList>
            <person name="Roh S.G."/>
            <person name="Kim S.B."/>
        </authorList>
    </citation>
    <scope>NUCLEOTIDE SEQUENCE [LARGE SCALE GENOMIC DNA]</scope>
    <source>
        <strain evidence="1 2">MMS17-GH009</strain>
    </source>
</reference>
<gene>
    <name evidence="1" type="ORF">DR950_27960</name>
</gene>
<name>A0A372ZZ25_9ACTN</name>
<accession>A0A372ZZ25</accession>
<comment type="caution">
    <text evidence="1">The sequence shown here is derived from an EMBL/GenBank/DDBJ whole genome shotgun (WGS) entry which is preliminary data.</text>
</comment>
<keyword evidence="2" id="KW-1185">Reference proteome</keyword>
<organism evidence="1 2">
    <name type="scientific">Kitasatospora xanthocidica</name>
    <dbReference type="NCBI Taxonomy" id="83382"/>
    <lineage>
        <taxon>Bacteria</taxon>
        <taxon>Bacillati</taxon>
        <taxon>Actinomycetota</taxon>
        <taxon>Actinomycetes</taxon>
        <taxon>Kitasatosporales</taxon>
        <taxon>Streptomycetaceae</taxon>
        <taxon>Kitasatospora</taxon>
    </lineage>
</organism>
<sequence>MLDQKLPWPLGGINIAPVVSTVQTNVSASDLVAAFGKQNVQVELDTLTTFVGKIEALLAAMEGSPAAPYKLQEQKLTGKSFASAEFAEATALTTAYGKVHAQLVQLHKDFVSQIQAMQTAVTRTASIYATNEDHTTAAQNAVAKNAGVTTSAPGSGDGKY</sequence>
<evidence type="ECO:0000313" key="2">
    <source>
        <dbReference type="Proteomes" id="UP000263377"/>
    </source>
</evidence>
<proteinExistence type="predicted"/>
<dbReference type="RefSeq" id="WP_117489285.1">
    <property type="nucleotide sequence ID" value="NZ_QVIG01000001.1"/>
</dbReference>
<dbReference type="EMBL" id="QVIG01000001">
    <property type="protein sequence ID" value="RGD61089.1"/>
    <property type="molecule type" value="Genomic_DNA"/>
</dbReference>